<name>T2K0V7_CROWT</name>
<dbReference type="EMBL" id="CAQN01001299">
    <property type="protein sequence ID" value="CCQ70852.1"/>
    <property type="molecule type" value="Genomic_DNA"/>
</dbReference>
<sequence>MIEYIRLSSPEIPQETYGELFRENVILGFVLLAGIMVNIIL</sequence>
<gene>
    <name evidence="2" type="ORF">CWATWH0402_346</name>
</gene>
<keyword evidence="1" id="KW-1133">Transmembrane helix</keyword>
<accession>T2K0V7</accession>
<evidence type="ECO:0000256" key="1">
    <source>
        <dbReference type="SAM" id="Phobius"/>
    </source>
</evidence>
<proteinExistence type="predicted"/>
<evidence type="ECO:0000313" key="2">
    <source>
        <dbReference type="EMBL" id="CCQ70852.1"/>
    </source>
</evidence>
<reference evidence="2 3" key="1">
    <citation type="submission" date="2013-01" db="EMBL/GenBank/DDBJ databases">
        <authorList>
            <person name="Bench S."/>
        </authorList>
    </citation>
    <scope>NUCLEOTIDE SEQUENCE [LARGE SCALE GENOMIC DNA]</scope>
    <source>
        <strain evidence="2 3">WH 0402</strain>
    </source>
</reference>
<reference evidence="2 3" key="2">
    <citation type="submission" date="2013-09" db="EMBL/GenBank/DDBJ databases">
        <title>Whole genome comparison of six Crocosphaera watsonii strains with differing phenotypes.</title>
        <authorList>
            <person name="Bench S.R."/>
            <person name="Heller P."/>
            <person name="Frank I."/>
            <person name="Arciniega M."/>
            <person name="Shilova I.N."/>
            <person name="Zehr J.P."/>
        </authorList>
    </citation>
    <scope>NUCLEOTIDE SEQUENCE [LARGE SCALE GENOMIC DNA]</scope>
    <source>
        <strain evidence="2 3">WH 0402</strain>
    </source>
</reference>
<feature type="transmembrane region" description="Helical" evidence="1">
    <location>
        <begin position="20"/>
        <end position="40"/>
    </location>
</feature>
<evidence type="ECO:0000313" key="3">
    <source>
        <dbReference type="Proteomes" id="UP000018130"/>
    </source>
</evidence>
<keyword evidence="1" id="KW-0472">Membrane</keyword>
<keyword evidence="1" id="KW-0812">Transmembrane</keyword>
<organism evidence="2 3">
    <name type="scientific">Crocosphaera watsonii WH 0402</name>
    <dbReference type="NCBI Taxonomy" id="1284629"/>
    <lineage>
        <taxon>Bacteria</taxon>
        <taxon>Bacillati</taxon>
        <taxon>Cyanobacteriota</taxon>
        <taxon>Cyanophyceae</taxon>
        <taxon>Oscillatoriophycideae</taxon>
        <taxon>Chroococcales</taxon>
        <taxon>Aphanothecaceae</taxon>
        <taxon>Crocosphaera</taxon>
    </lineage>
</organism>
<keyword evidence="2" id="KW-0808">Transferase</keyword>
<dbReference type="Proteomes" id="UP000018130">
    <property type="component" value="Unassembled WGS sequence"/>
</dbReference>
<dbReference type="AlphaFoldDB" id="T2K0V7"/>
<protein>
    <submittedName>
        <fullName evidence="2">4-hydroxybenzoate polyprenyltransferase</fullName>
    </submittedName>
</protein>
<dbReference type="GO" id="GO:0016740">
    <property type="term" value="F:transferase activity"/>
    <property type="evidence" value="ECO:0007669"/>
    <property type="project" value="UniProtKB-KW"/>
</dbReference>
<comment type="caution">
    <text evidence="2">The sequence shown here is derived from an EMBL/GenBank/DDBJ whole genome shotgun (WGS) entry which is preliminary data.</text>
</comment>